<dbReference type="PANTHER" id="PTHR42756:SF1">
    <property type="entry name" value="TRANSCRIPTIONAL REPRESSOR OF EMRAB OPERON"/>
    <property type="match status" value="1"/>
</dbReference>
<sequence length="173" mass="19907">MKPTKNEGNSPSNNEFRLRTWRNARFAVLGNKLTRSLEDLYRKEFDLSQTAWRIIATLAENAPMSAKDLAELIAIDSITITRATSDLVKRGLLIRRINKQDRRKIELRLSARGRKVYDRIVPVALEIEQTVFSVLTENEGDQLDFLLSKIEGHIDKVLTRDRVWGSFRAKAKP</sequence>
<dbReference type="OrthoDB" id="8682420at2"/>
<dbReference type="InterPro" id="IPR023187">
    <property type="entry name" value="Tscrpt_reg_MarR-type_CS"/>
</dbReference>
<dbReference type="InterPro" id="IPR036390">
    <property type="entry name" value="WH_DNA-bd_sf"/>
</dbReference>
<comment type="caution">
    <text evidence="5">The sequence shown here is derived from an EMBL/GenBank/DDBJ whole genome shotgun (WGS) entry which is preliminary data.</text>
</comment>
<evidence type="ECO:0000259" key="4">
    <source>
        <dbReference type="PROSITE" id="PS50995"/>
    </source>
</evidence>
<dbReference type="InterPro" id="IPR036388">
    <property type="entry name" value="WH-like_DNA-bd_sf"/>
</dbReference>
<dbReference type="SMART" id="SM00347">
    <property type="entry name" value="HTH_MARR"/>
    <property type="match status" value="1"/>
</dbReference>
<name>A0A3A1YS77_9BURK</name>
<protein>
    <submittedName>
        <fullName evidence="5">MarR family transcriptional regulator</fullName>
    </submittedName>
</protein>
<evidence type="ECO:0000256" key="2">
    <source>
        <dbReference type="ARBA" id="ARBA00023125"/>
    </source>
</evidence>
<dbReference type="GO" id="GO:0003677">
    <property type="term" value="F:DNA binding"/>
    <property type="evidence" value="ECO:0007669"/>
    <property type="project" value="UniProtKB-KW"/>
</dbReference>
<dbReference type="Proteomes" id="UP000266206">
    <property type="component" value="Unassembled WGS sequence"/>
</dbReference>
<evidence type="ECO:0000256" key="1">
    <source>
        <dbReference type="ARBA" id="ARBA00023015"/>
    </source>
</evidence>
<evidence type="ECO:0000313" key="5">
    <source>
        <dbReference type="EMBL" id="RIY39234.1"/>
    </source>
</evidence>
<dbReference type="PROSITE" id="PS50995">
    <property type="entry name" value="HTH_MARR_2"/>
    <property type="match status" value="1"/>
</dbReference>
<keyword evidence="3" id="KW-0804">Transcription</keyword>
<dbReference type="InterPro" id="IPR000835">
    <property type="entry name" value="HTH_MarR-typ"/>
</dbReference>
<keyword evidence="1" id="KW-0805">Transcription regulation</keyword>
<proteinExistence type="predicted"/>
<dbReference type="PROSITE" id="PS01117">
    <property type="entry name" value="HTH_MARR_1"/>
    <property type="match status" value="1"/>
</dbReference>
<dbReference type="SUPFAM" id="SSF46785">
    <property type="entry name" value="Winged helix' DNA-binding domain"/>
    <property type="match status" value="1"/>
</dbReference>
<evidence type="ECO:0000256" key="3">
    <source>
        <dbReference type="ARBA" id="ARBA00023163"/>
    </source>
</evidence>
<accession>A0A3A1YS77</accession>
<dbReference type="Gene3D" id="1.10.10.10">
    <property type="entry name" value="Winged helix-like DNA-binding domain superfamily/Winged helix DNA-binding domain"/>
    <property type="match status" value="1"/>
</dbReference>
<evidence type="ECO:0000313" key="6">
    <source>
        <dbReference type="Proteomes" id="UP000266206"/>
    </source>
</evidence>
<reference evidence="5 6" key="1">
    <citation type="submission" date="2017-08" db="EMBL/GenBank/DDBJ databases">
        <title>Pusillimonas indicus sp. nov., a member of the family Alcaligenaceae isolated from surface seawater.</title>
        <authorList>
            <person name="Li J."/>
        </authorList>
    </citation>
    <scope>NUCLEOTIDE SEQUENCE [LARGE SCALE GENOMIC DNA]</scope>
    <source>
        <strain evidence="5 6">L52-1-41</strain>
    </source>
</reference>
<dbReference type="PRINTS" id="PR00598">
    <property type="entry name" value="HTHMARR"/>
</dbReference>
<organism evidence="5 6">
    <name type="scientific">Neopusillimonas maritima</name>
    <dbReference type="NCBI Taxonomy" id="2026239"/>
    <lineage>
        <taxon>Bacteria</taxon>
        <taxon>Pseudomonadati</taxon>
        <taxon>Pseudomonadota</taxon>
        <taxon>Betaproteobacteria</taxon>
        <taxon>Burkholderiales</taxon>
        <taxon>Alcaligenaceae</taxon>
        <taxon>Neopusillimonas</taxon>
    </lineage>
</organism>
<keyword evidence="2" id="KW-0238">DNA-binding</keyword>
<dbReference type="Pfam" id="PF01047">
    <property type="entry name" value="MarR"/>
    <property type="match status" value="1"/>
</dbReference>
<dbReference type="GO" id="GO:0003700">
    <property type="term" value="F:DNA-binding transcription factor activity"/>
    <property type="evidence" value="ECO:0007669"/>
    <property type="project" value="InterPro"/>
</dbReference>
<feature type="domain" description="HTH marR-type" evidence="4">
    <location>
        <begin position="23"/>
        <end position="152"/>
    </location>
</feature>
<dbReference type="EMBL" id="NQYH01000019">
    <property type="protein sequence ID" value="RIY39234.1"/>
    <property type="molecule type" value="Genomic_DNA"/>
</dbReference>
<dbReference type="AlphaFoldDB" id="A0A3A1YS77"/>
<gene>
    <name evidence="5" type="ORF">CJP73_15130</name>
</gene>
<dbReference type="PANTHER" id="PTHR42756">
    <property type="entry name" value="TRANSCRIPTIONAL REGULATOR, MARR"/>
    <property type="match status" value="1"/>
</dbReference>